<evidence type="ECO:0000313" key="2">
    <source>
        <dbReference type="EMBL" id="OCB91567.1"/>
    </source>
</evidence>
<keyword evidence="3" id="KW-1185">Reference proteome</keyword>
<dbReference type="Pfam" id="PF12697">
    <property type="entry name" value="Abhydrolase_6"/>
    <property type="match status" value="1"/>
</dbReference>
<dbReference type="SUPFAM" id="SSF53474">
    <property type="entry name" value="alpha/beta-Hydrolases"/>
    <property type="match status" value="1"/>
</dbReference>
<accession>A0A9Q5I5L8</accession>
<dbReference type="InterPro" id="IPR000073">
    <property type="entry name" value="AB_hydrolase_1"/>
</dbReference>
<dbReference type="InterPro" id="IPR029058">
    <property type="entry name" value="AB_hydrolase_fold"/>
</dbReference>
<dbReference type="OrthoDB" id="5311491at2759"/>
<gene>
    <name evidence="2" type="ORF">A7U60_g1193</name>
</gene>
<dbReference type="Gene3D" id="3.40.50.1820">
    <property type="entry name" value="alpha/beta hydrolase"/>
    <property type="match status" value="1"/>
</dbReference>
<dbReference type="AlphaFoldDB" id="A0A9Q5I5L8"/>
<organism evidence="2 3">
    <name type="scientific">Sanghuangporus baumii</name>
    <name type="common">Phellinus baumii</name>
    <dbReference type="NCBI Taxonomy" id="108892"/>
    <lineage>
        <taxon>Eukaryota</taxon>
        <taxon>Fungi</taxon>
        <taxon>Dikarya</taxon>
        <taxon>Basidiomycota</taxon>
        <taxon>Agaricomycotina</taxon>
        <taxon>Agaricomycetes</taxon>
        <taxon>Hymenochaetales</taxon>
        <taxon>Hymenochaetaceae</taxon>
        <taxon>Sanghuangporus</taxon>
    </lineage>
</organism>
<evidence type="ECO:0000259" key="1">
    <source>
        <dbReference type="Pfam" id="PF12697"/>
    </source>
</evidence>
<protein>
    <recommendedName>
        <fullName evidence="1">AB hydrolase-1 domain-containing protein</fullName>
    </recommendedName>
</protein>
<dbReference type="Proteomes" id="UP000757232">
    <property type="component" value="Unassembled WGS sequence"/>
</dbReference>
<reference evidence="2" key="1">
    <citation type="submission" date="2016-06" db="EMBL/GenBank/DDBJ databases">
        <title>Draft Genome sequence of the fungus Inonotus baumii.</title>
        <authorList>
            <person name="Zhu H."/>
            <person name="Lin W."/>
        </authorList>
    </citation>
    <scope>NUCLEOTIDE SEQUENCE</scope>
    <source>
        <strain evidence="2">821</strain>
    </source>
</reference>
<comment type="caution">
    <text evidence="2">The sequence shown here is derived from an EMBL/GenBank/DDBJ whole genome shotgun (WGS) entry which is preliminary data.</text>
</comment>
<sequence>MQNVNVDDTGTQLGYIDSGAPSANSYTTLVCVHGHSYHAQNFSRLFPLAAKYNFRVIALNRRDYVGSTPFSESELDILKDGTDVAKEQFMRTRGSEIARFLVWLVKELKVPPASEDGKPGGIALLGWSLGNITTMAFLGNLSSYPEDITEILEPYLRTFFIYDLPNNCLGYARPEGYYHPLEDTSIHERIRGIAFGKWVSSYYEHPAYTAGPDSNAQDHMKSVFPRGSRSVDALQLRAPKKPARPCTLDKLSPRDLLSCVDIAPGTRSEWAMWRLPPSVLHAQKSKALISEYDTGANDNSSQPLAKLQIRVLCGLASLWVVQWETWAFEEEYLKWRDEGKEVRPVKFIPVEEANHFMHWDDPETFLKLCSENIKS</sequence>
<feature type="domain" description="AB hydrolase-1" evidence="1">
    <location>
        <begin position="29"/>
        <end position="366"/>
    </location>
</feature>
<proteinExistence type="predicted"/>
<dbReference type="EMBL" id="LNZH02000081">
    <property type="protein sequence ID" value="OCB91567.1"/>
    <property type="molecule type" value="Genomic_DNA"/>
</dbReference>
<name>A0A9Q5I5L8_SANBA</name>
<evidence type="ECO:0000313" key="3">
    <source>
        <dbReference type="Proteomes" id="UP000757232"/>
    </source>
</evidence>